<sequence length="231" mass="27885">MSLGVDFEQYQFDRRLKELQDKVTTLNHRAPQVDNFKQMSIREPSYLNNQIYFNPLNQPLQSPYQYVPYMQNFNPYQQQVFDQKNELKKKEEKEEKQRKKNEQRQLELQKLEEQLLKKQEIMISNMKKDILDYIDPYIYGQYHNYYNYSQQPQNQLQQSNQNMPIQYQNQLPIYSQNPPPITFQPSQYMQQYNNSFVSQSMTGIPQQFNNSQFSKIGQQSMQKIDSLLTGI</sequence>
<evidence type="ECO:0000313" key="2">
    <source>
        <dbReference type="EMBL" id="CAD8062982.1"/>
    </source>
</evidence>
<proteinExistence type="predicted"/>
<reference evidence="2" key="1">
    <citation type="submission" date="2021-01" db="EMBL/GenBank/DDBJ databases">
        <authorList>
            <consortium name="Genoscope - CEA"/>
            <person name="William W."/>
        </authorList>
    </citation>
    <scope>NUCLEOTIDE SEQUENCE</scope>
</reference>
<name>A0A8S1LAS4_9CILI</name>
<feature type="region of interest" description="Disordered" evidence="1">
    <location>
        <begin position="84"/>
        <end position="103"/>
    </location>
</feature>
<dbReference type="OrthoDB" id="310738at2759"/>
<accession>A0A8S1LAS4</accession>
<dbReference type="Proteomes" id="UP000692954">
    <property type="component" value="Unassembled WGS sequence"/>
</dbReference>
<gene>
    <name evidence="2" type="ORF">PSON_ATCC_30995.1.T0170177</name>
</gene>
<protein>
    <submittedName>
        <fullName evidence="2">Uncharacterized protein</fullName>
    </submittedName>
</protein>
<keyword evidence="3" id="KW-1185">Reference proteome</keyword>
<comment type="caution">
    <text evidence="2">The sequence shown here is derived from an EMBL/GenBank/DDBJ whole genome shotgun (WGS) entry which is preliminary data.</text>
</comment>
<dbReference type="EMBL" id="CAJJDN010000017">
    <property type="protein sequence ID" value="CAD8062982.1"/>
    <property type="molecule type" value="Genomic_DNA"/>
</dbReference>
<evidence type="ECO:0000256" key="1">
    <source>
        <dbReference type="SAM" id="MobiDB-lite"/>
    </source>
</evidence>
<dbReference type="AlphaFoldDB" id="A0A8S1LAS4"/>
<evidence type="ECO:0000313" key="3">
    <source>
        <dbReference type="Proteomes" id="UP000692954"/>
    </source>
</evidence>
<organism evidence="2 3">
    <name type="scientific">Paramecium sonneborni</name>
    <dbReference type="NCBI Taxonomy" id="65129"/>
    <lineage>
        <taxon>Eukaryota</taxon>
        <taxon>Sar</taxon>
        <taxon>Alveolata</taxon>
        <taxon>Ciliophora</taxon>
        <taxon>Intramacronucleata</taxon>
        <taxon>Oligohymenophorea</taxon>
        <taxon>Peniculida</taxon>
        <taxon>Parameciidae</taxon>
        <taxon>Paramecium</taxon>
    </lineage>
</organism>